<proteinExistence type="predicted"/>
<accession>A0ABU8UMK7</accession>
<gene>
    <name evidence="1" type="ORF">WKI71_22255</name>
</gene>
<dbReference type="SUPFAM" id="SSF69118">
    <property type="entry name" value="AhpD-like"/>
    <property type="match status" value="1"/>
</dbReference>
<reference evidence="1 2" key="1">
    <citation type="submission" date="2024-03" db="EMBL/GenBank/DDBJ databases">
        <title>Novel Streptomyces species of biotechnological and ecological value are a feature of Machair soil.</title>
        <authorList>
            <person name="Prole J.R."/>
            <person name="Goodfellow M."/>
            <person name="Allenby N."/>
            <person name="Ward A.C."/>
        </authorList>
    </citation>
    <scope>NUCLEOTIDE SEQUENCE [LARGE SCALE GENOMIC DNA]</scope>
    <source>
        <strain evidence="1 2">MS1.AVA.1</strain>
    </source>
</reference>
<keyword evidence="2" id="KW-1185">Reference proteome</keyword>
<name>A0ABU8UMK7_9ACTN</name>
<evidence type="ECO:0000313" key="2">
    <source>
        <dbReference type="Proteomes" id="UP001376459"/>
    </source>
</evidence>
<sequence length="126" mass="13731">MTRETIGAEGADAPGEAEAPVFDTLVQMTLNAFERSGLDPETYLLTRIAALVAMSASPASYLLNVGAADEIGVPVEKIRGTLVAIAPRRRQRPRGDRRLRHRRCLRAAPAARIGAARRRRGRRSVT</sequence>
<comment type="caution">
    <text evidence="1">The sequence shown here is derived from an EMBL/GenBank/DDBJ whole genome shotgun (WGS) entry which is preliminary data.</text>
</comment>
<protein>
    <recommendedName>
        <fullName evidence="3">Carboxymuconolactone decarboxylase family protein</fullName>
    </recommendedName>
</protein>
<evidence type="ECO:0008006" key="3">
    <source>
        <dbReference type="Google" id="ProtNLM"/>
    </source>
</evidence>
<dbReference type="InterPro" id="IPR029032">
    <property type="entry name" value="AhpD-like"/>
</dbReference>
<organism evidence="1 2">
    <name type="scientific">Streptomyces machairae</name>
    <dbReference type="NCBI Taxonomy" id="3134109"/>
    <lineage>
        <taxon>Bacteria</taxon>
        <taxon>Bacillati</taxon>
        <taxon>Actinomycetota</taxon>
        <taxon>Actinomycetes</taxon>
        <taxon>Kitasatosporales</taxon>
        <taxon>Streptomycetaceae</taxon>
        <taxon>Streptomyces</taxon>
    </lineage>
</organism>
<dbReference type="EMBL" id="JBBKAK010000001">
    <property type="protein sequence ID" value="MEJ8670153.1"/>
    <property type="molecule type" value="Genomic_DNA"/>
</dbReference>
<dbReference type="Proteomes" id="UP001376459">
    <property type="component" value="Unassembled WGS sequence"/>
</dbReference>
<evidence type="ECO:0000313" key="1">
    <source>
        <dbReference type="EMBL" id="MEJ8670153.1"/>
    </source>
</evidence>